<dbReference type="EMBL" id="SDMP01000003">
    <property type="protein sequence ID" value="RYR66244.1"/>
    <property type="molecule type" value="Genomic_DNA"/>
</dbReference>
<feature type="region of interest" description="Disordered" evidence="1">
    <location>
        <begin position="271"/>
        <end position="296"/>
    </location>
</feature>
<organism evidence="3 4">
    <name type="scientific">Arachis hypogaea</name>
    <name type="common">Peanut</name>
    <dbReference type="NCBI Taxonomy" id="3818"/>
    <lineage>
        <taxon>Eukaryota</taxon>
        <taxon>Viridiplantae</taxon>
        <taxon>Streptophyta</taxon>
        <taxon>Embryophyta</taxon>
        <taxon>Tracheophyta</taxon>
        <taxon>Spermatophyta</taxon>
        <taxon>Magnoliopsida</taxon>
        <taxon>eudicotyledons</taxon>
        <taxon>Gunneridae</taxon>
        <taxon>Pentapetalae</taxon>
        <taxon>rosids</taxon>
        <taxon>fabids</taxon>
        <taxon>Fabales</taxon>
        <taxon>Fabaceae</taxon>
        <taxon>Papilionoideae</taxon>
        <taxon>50 kb inversion clade</taxon>
        <taxon>dalbergioids sensu lato</taxon>
        <taxon>Dalbergieae</taxon>
        <taxon>Pterocarpus clade</taxon>
        <taxon>Arachis</taxon>
    </lineage>
</organism>
<dbReference type="PROSITE" id="PS51806">
    <property type="entry name" value="DOG1"/>
    <property type="match status" value="1"/>
</dbReference>
<evidence type="ECO:0000313" key="4">
    <source>
        <dbReference type="Proteomes" id="UP000289738"/>
    </source>
</evidence>
<sequence>MSELPCPSYDMYHSQPSEYGTSESGSGTDSFHKFFEGWVVEQNQHLKELVASTTTELTDEKLQALIDGVVKHYEYYYEAKSKCAKHDVLAMLSPTWRSSLEDAFLWIGGWRPSMAFHLLYSKAGLQFEAKLDELLQGLRTSDLGDLSATQLAQIDEIQKRTIAEEREITDMMARHQETVADASMVELSHAVSEMLRANETDKGGNKEVEERVDSALMPKEEGLEEILQRADDLRLRTLQGIVNILRPKQCIHFLIAAAELHLRLHEWGKKRDTSRRLNEGTSSDEGTTHDLSTTSR</sequence>
<gene>
    <name evidence="3" type="ORF">Ahy_A03g012222</name>
</gene>
<dbReference type="PANTHER" id="PTHR46354:SF4">
    <property type="entry name" value="PROTEIN DOG1-LIKE 3"/>
    <property type="match status" value="1"/>
</dbReference>
<dbReference type="PANTHER" id="PTHR46354">
    <property type="entry name" value="DOG1 DOMAIN-CONTAINING PROTEIN"/>
    <property type="match status" value="1"/>
</dbReference>
<name>A0A445DSS9_ARAHY</name>
<dbReference type="GO" id="GO:0043565">
    <property type="term" value="F:sequence-specific DNA binding"/>
    <property type="evidence" value="ECO:0007669"/>
    <property type="project" value="InterPro"/>
</dbReference>
<evidence type="ECO:0000313" key="3">
    <source>
        <dbReference type="EMBL" id="RYR66244.1"/>
    </source>
</evidence>
<reference evidence="3 4" key="1">
    <citation type="submission" date="2019-01" db="EMBL/GenBank/DDBJ databases">
        <title>Sequencing of cultivated peanut Arachis hypogaea provides insights into genome evolution and oil improvement.</title>
        <authorList>
            <person name="Chen X."/>
        </authorList>
    </citation>
    <scope>NUCLEOTIDE SEQUENCE [LARGE SCALE GENOMIC DNA]</scope>
    <source>
        <strain evidence="4">cv. Fuhuasheng</strain>
        <tissue evidence="3">Leaves</tissue>
    </source>
</reference>
<dbReference type="GO" id="GO:0006351">
    <property type="term" value="P:DNA-templated transcription"/>
    <property type="evidence" value="ECO:0007669"/>
    <property type="project" value="InterPro"/>
</dbReference>
<dbReference type="Gramene" id="arahy.Tifrunner.gnm2.ann2.Ah03g407200.1">
    <property type="protein sequence ID" value="arahy.Tifrunner.gnm2.ann2.Ah03g407200.1-CDS-1"/>
    <property type="gene ID" value="arahy.Tifrunner.gnm2.ann2.Ah03g407200"/>
</dbReference>
<dbReference type="SMR" id="A0A445DSS9"/>
<comment type="caution">
    <text evidence="3">The sequence shown here is derived from an EMBL/GenBank/DDBJ whole genome shotgun (WGS) entry which is preliminary data.</text>
</comment>
<feature type="domain" description="DOG1" evidence="2">
    <location>
        <begin position="28"/>
        <end position="274"/>
    </location>
</feature>
<accession>A0A445DSS9</accession>
<proteinExistence type="predicted"/>
<dbReference type="STRING" id="3818.A0A445DSS9"/>
<evidence type="ECO:0000256" key="1">
    <source>
        <dbReference type="SAM" id="MobiDB-lite"/>
    </source>
</evidence>
<dbReference type="OrthoDB" id="542841at2759"/>
<feature type="compositionally biased region" description="Polar residues" evidence="1">
    <location>
        <begin position="279"/>
        <end position="296"/>
    </location>
</feature>
<dbReference type="InterPro" id="IPR025422">
    <property type="entry name" value="TGA_domain"/>
</dbReference>
<dbReference type="Proteomes" id="UP000289738">
    <property type="component" value="Chromosome A03"/>
</dbReference>
<evidence type="ECO:0000259" key="2">
    <source>
        <dbReference type="PROSITE" id="PS51806"/>
    </source>
</evidence>
<protein>
    <recommendedName>
        <fullName evidence="2">DOG1 domain-containing protein</fullName>
    </recommendedName>
</protein>
<dbReference type="InterPro" id="IPR051886">
    <property type="entry name" value="Seed_Dev/Stress_Resp_Reg"/>
</dbReference>
<keyword evidence="4" id="KW-1185">Reference proteome</keyword>
<dbReference type="AlphaFoldDB" id="A0A445DSS9"/>
<dbReference type="Pfam" id="PF14144">
    <property type="entry name" value="DOG1"/>
    <property type="match status" value="1"/>
</dbReference>